<dbReference type="GO" id="GO:0051144">
    <property type="term" value="P:1,2-propanediol catabolic process"/>
    <property type="evidence" value="ECO:0007669"/>
    <property type="project" value="UniProtKB-UniPathway"/>
</dbReference>
<dbReference type="NCBIfam" id="NF011652">
    <property type="entry name" value="PRK15070.1"/>
    <property type="match status" value="1"/>
</dbReference>
<dbReference type="Pfam" id="PF06130">
    <property type="entry name" value="PTAC"/>
    <property type="match status" value="1"/>
</dbReference>
<dbReference type="Proteomes" id="UP000300879">
    <property type="component" value="Chromosome"/>
</dbReference>
<evidence type="ECO:0000256" key="1">
    <source>
        <dbReference type="ARBA" id="ARBA00001947"/>
    </source>
</evidence>
<evidence type="ECO:0000256" key="7">
    <source>
        <dbReference type="ARBA" id="ARBA00022833"/>
    </source>
</evidence>
<dbReference type="AlphaFoldDB" id="A0A4P8XKA6"/>
<evidence type="ECO:0000256" key="2">
    <source>
        <dbReference type="ARBA" id="ARBA00007342"/>
    </source>
</evidence>
<organism evidence="11 12">
    <name type="scientific">Paenibacillus algicola</name>
    <dbReference type="NCBI Taxonomy" id="2565926"/>
    <lineage>
        <taxon>Bacteria</taxon>
        <taxon>Bacillati</taxon>
        <taxon>Bacillota</taxon>
        <taxon>Bacilli</taxon>
        <taxon>Bacillales</taxon>
        <taxon>Paenibacillaceae</taxon>
        <taxon>Paenibacillus</taxon>
    </lineage>
</organism>
<keyword evidence="5 10" id="KW-0808">Transferase</keyword>
<dbReference type="InterPro" id="IPR008300">
    <property type="entry name" value="PTAC"/>
</dbReference>
<evidence type="ECO:0000313" key="12">
    <source>
        <dbReference type="Proteomes" id="UP000300879"/>
    </source>
</evidence>
<evidence type="ECO:0000256" key="5">
    <source>
        <dbReference type="ARBA" id="ARBA00022679"/>
    </source>
</evidence>
<comment type="function">
    <text evidence="10">Involved in 1,2-propanediol (1,2-PD) degradation by catalyzing the conversion of propanoyl-CoA to propanoyl-phosphate.</text>
</comment>
<keyword evidence="6" id="KW-0479">Metal-binding</keyword>
<comment type="cofactor">
    <cofactor evidence="1">
        <name>Zn(2+)</name>
        <dbReference type="ChEBI" id="CHEBI:29105"/>
    </cofactor>
</comment>
<sequence>MDVGMTAYREKQGVRQMSKTVPVGVSARHIHLSQEHIEALFGAGYQLTEFKPLSQPGQFAANETVAVIGTKGQFDKVRILGPARKASQLEISRTDSFAIGVKAPVRESGYIDGTPGITIKGPAGEVTLEQGVIVAARHIHFHTSDAEKWGIQDKDLLKVRLGGERGLVLEHVVARVSPDFALDMHIDTDEANAAGASTGDTAEIID</sequence>
<proteinExistence type="inferred from homology"/>
<dbReference type="EMBL" id="CP040396">
    <property type="protein sequence ID" value="QCT03132.1"/>
    <property type="molecule type" value="Genomic_DNA"/>
</dbReference>
<keyword evidence="8 10" id="KW-0012">Acyltransferase</keyword>
<comment type="similarity">
    <text evidence="2 10">Belongs to the PduL family.</text>
</comment>
<evidence type="ECO:0000256" key="8">
    <source>
        <dbReference type="ARBA" id="ARBA00023315"/>
    </source>
</evidence>
<evidence type="ECO:0000256" key="4">
    <source>
        <dbReference type="ARBA" id="ARBA00020837"/>
    </source>
</evidence>
<comment type="pathway">
    <text evidence="10">Polyol metabolism; 1,2-propanediol degradation.</text>
</comment>
<keyword evidence="7" id="KW-0862">Zinc</keyword>
<reference evidence="11 12" key="1">
    <citation type="submission" date="2019-05" db="EMBL/GenBank/DDBJ databases">
        <authorList>
            <person name="Chen C."/>
        </authorList>
    </citation>
    <scope>NUCLEOTIDE SEQUENCE [LARGE SCALE GENOMIC DNA]</scope>
    <source>
        <strain evidence="11 12">HB172198</strain>
    </source>
</reference>
<dbReference type="KEGG" id="palo:E6C60_2420"/>
<dbReference type="PANTHER" id="PTHR39453">
    <property type="entry name" value="PHOSPHATE PROPANOYLTRANSFERASE"/>
    <property type="match status" value="1"/>
</dbReference>
<evidence type="ECO:0000256" key="9">
    <source>
        <dbReference type="ARBA" id="ARBA00047589"/>
    </source>
</evidence>
<accession>A0A4P8XKA6</accession>
<dbReference type="PIRSF" id="PIRSF010130">
    <property type="entry name" value="PduL"/>
    <property type="match status" value="1"/>
</dbReference>
<evidence type="ECO:0000256" key="10">
    <source>
        <dbReference type="PIRNR" id="PIRNR010130"/>
    </source>
</evidence>
<comment type="catalytic activity">
    <reaction evidence="9 10">
        <text>propanoyl-CoA + phosphate = propanoyl phosphate + CoA</text>
        <dbReference type="Rhea" id="RHEA:28046"/>
        <dbReference type="ChEBI" id="CHEBI:43474"/>
        <dbReference type="ChEBI" id="CHEBI:57287"/>
        <dbReference type="ChEBI" id="CHEBI:57392"/>
        <dbReference type="ChEBI" id="CHEBI:58933"/>
        <dbReference type="EC" id="2.3.1.222"/>
    </reaction>
</comment>
<gene>
    <name evidence="11" type="ORF">E6C60_2420</name>
</gene>
<evidence type="ECO:0000256" key="6">
    <source>
        <dbReference type="ARBA" id="ARBA00022723"/>
    </source>
</evidence>
<name>A0A4P8XKA6_9BACL</name>
<evidence type="ECO:0000313" key="11">
    <source>
        <dbReference type="EMBL" id="QCT03132.1"/>
    </source>
</evidence>
<protein>
    <recommendedName>
        <fullName evidence="4 10">Phosphate propanoyltransferase</fullName>
        <ecNumber evidence="3 10">2.3.1.222</ecNumber>
    </recommendedName>
</protein>
<evidence type="ECO:0000256" key="3">
    <source>
        <dbReference type="ARBA" id="ARBA00012206"/>
    </source>
</evidence>
<dbReference type="EC" id="2.3.1.222" evidence="3 10"/>
<dbReference type="PANTHER" id="PTHR39453:SF1">
    <property type="entry name" value="PHOSPHATE PROPANOYLTRANSFERASE"/>
    <property type="match status" value="1"/>
</dbReference>
<dbReference type="GO" id="GO:0046872">
    <property type="term" value="F:metal ion binding"/>
    <property type="evidence" value="ECO:0007669"/>
    <property type="project" value="UniProtKB-KW"/>
</dbReference>
<dbReference type="GO" id="GO:0016747">
    <property type="term" value="F:acyltransferase activity, transferring groups other than amino-acyl groups"/>
    <property type="evidence" value="ECO:0007669"/>
    <property type="project" value="InterPro"/>
</dbReference>
<keyword evidence="12" id="KW-1185">Reference proteome</keyword>
<dbReference type="UniPathway" id="UPA00621"/>